<evidence type="ECO:0000313" key="2">
    <source>
        <dbReference type="EMBL" id="SKA86343.1"/>
    </source>
</evidence>
<dbReference type="EMBL" id="FUYE01000003">
    <property type="protein sequence ID" value="SKA86343.1"/>
    <property type="molecule type" value="Genomic_DNA"/>
</dbReference>
<feature type="region of interest" description="Disordered" evidence="1">
    <location>
        <begin position="57"/>
        <end position="83"/>
    </location>
</feature>
<dbReference type="AlphaFoldDB" id="A0A1T4X9V5"/>
<reference evidence="3" key="1">
    <citation type="submission" date="2017-02" db="EMBL/GenBank/DDBJ databases">
        <authorList>
            <person name="Varghese N."/>
            <person name="Submissions S."/>
        </authorList>
    </citation>
    <scope>NUCLEOTIDE SEQUENCE [LARGE SCALE GENOMIC DNA]</scope>
    <source>
        <strain evidence="3">ATCC 700200</strain>
    </source>
</reference>
<dbReference type="OrthoDB" id="196592at2"/>
<dbReference type="STRING" id="48467.SAMN02745166_01284"/>
<gene>
    <name evidence="2" type="ORF">SAMN02745166_01284</name>
</gene>
<dbReference type="RefSeq" id="WP_078812475.1">
    <property type="nucleotide sequence ID" value="NZ_FUYE01000003.1"/>
</dbReference>
<protein>
    <submittedName>
        <fullName evidence="2">Uncharacterized protein</fullName>
    </submittedName>
</protein>
<sequence length="148" mass="16211">MRSNVTRFTFVCLALLALGWAQVFGMNRGFICDCGGEVEITVFDHCHGPHGTTCHLGLSSAHDQEDHPESDDSQEHQPYKESVQAQKQLGQVAHVVIPALVVVALLEPLTPQLSLSEDRASEYIPPREDGGVGRSWPQVLTRTIALVI</sequence>
<name>A0A1T4X9V5_9BACT</name>
<evidence type="ECO:0000313" key="3">
    <source>
        <dbReference type="Proteomes" id="UP000190774"/>
    </source>
</evidence>
<organism evidence="2 3">
    <name type="scientific">Prosthecobacter debontii</name>
    <dbReference type="NCBI Taxonomy" id="48467"/>
    <lineage>
        <taxon>Bacteria</taxon>
        <taxon>Pseudomonadati</taxon>
        <taxon>Verrucomicrobiota</taxon>
        <taxon>Verrucomicrobiia</taxon>
        <taxon>Verrucomicrobiales</taxon>
        <taxon>Verrucomicrobiaceae</taxon>
        <taxon>Prosthecobacter</taxon>
    </lineage>
</organism>
<proteinExistence type="predicted"/>
<keyword evidence="3" id="KW-1185">Reference proteome</keyword>
<accession>A0A1T4X9V5</accession>
<evidence type="ECO:0000256" key="1">
    <source>
        <dbReference type="SAM" id="MobiDB-lite"/>
    </source>
</evidence>
<dbReference type="Proteomes" id="UP000190774">
    <property type="component" value="Unassembled WGS sequence"/>
</dbReference>